<sequence length="209" mass="24323">MAFENPFLVFPREIRDKIYNYTIQDIKFTNILAHKTAYTPQNAPILYINDAIANDVKHLLYKDHEMVAHIGQPRLYAEGPTGYLSHVQRCSRLMKQRSHTFVAELWRSQYSRFNPSFQGCNESEEEFGRHVITEYCIPAIAGDDHGELLSRKFFGELADVQPELPNLQRVEINSSIVIWLGFCRPWKQPLDQYNESRMGHHTDVYCGEA</sequence>
<evidence type="ECO:0000313" key="2">
    <source>
        <dbReference type="Proteomes" id="UP000091967"/>
    </source>
</evidence>
<comment type="caution">
    <text evidence="1">The sequence shown here is derived from an EMBL/GenBank/DDBJ whole genome shotgun (WGS) entry which is preliminary data.</text>
</comment>
<dbReference type="AlphaFoldDB" id="A0A1B8B0F0"/>
<name>A0A1B8B0F0_FUSPO</name>
<gene>
    <name evidence="1" type="ORF">FPOA_00144</name>
</gene>
<dbReference type="EMBL" id="LYXU01000001">
    <property type="protein sequence ID" value="OBS26203.1"/>
    <property type="molecule type" value="Genomic_DNA"/>
</dbReference>
<evidence type="ECO:0000313" key="1">
    <source>
        <dbReference type="EMBL" id="OBS26203.1"/>
    </source>
</evidence>
<dbReference type="OMA" id="LAHKTAY"/>
<dbReference type="Proteomes" id="UP000091967">
    <property type="component" value="Unassembled WGS sequence"/>
</dbReference>
<dbReference type="OrthoDB" id="5104305at2759"/>
<protein>
    <submittedName>
        <fullName evidence="1">Uncharacterized protein</fullName>
    </submittedName>
</protein>
<keyword evidence="2" id="KW-1185">Reference proteome</keyword>
<accession>A0A1B8B0F0</accession>
<reference evidence="1 2" key="1">
    <citation type="submission" date="2016-06" db="EMBL/GenBank/DDBJ databases">
        <title>Living apart together: crosstalk between the core and supernumerary genomes in a fungal plant pathogen.</title>
        <authorList>
            <person name="Vanheule A."/>
            <person name="Audenaert K."/>
            <person name="Warris S."/>
            <person name="Van De Geest H."/>
            <person name="Schijlen E."/>
            <person name="Hofte M."/>
            <person name="De Saeger S."/>
            <person name="Haesaert G."/>
            <person name="Waalwijk C."/>
            <person name="Van Der Lee T."/>
        </authorList>
    </citation>
    <scope>NUCLEOTIDE SEQUENCE [LARGE SCALE GENOMIC DNA]</scope>
    <source>
        <strain evidence="1 2">2516</strain>
    </source>
</reference>
<proteinExistence type="predicted"/>
<organism evidence="1 2">
    <name type="scientific">Fusarium poae</name>
    <dbReference type="NCBI Taxonomy" id="36050"/>
    <lineage>
        <taxon>Eukaryota</taxon>
        <taxon>Fungi</taxon>
        <taxon>Dikarya</taxon>
        <taxon>Ascomycota</taxon>
        <taxon>Pezizomycotina</taxon>
        <taxon>Sordariomycetes</taxon>
        <taxon>Hypocreomycetidae</taxon>
        <taxon>Hypocreales</taxon>
        <taxon>Nectriaceae</taxon>
        <taxon>Fusarium</taxon>
    </lineage>
</organism>